<dbReference type="Proteomes" id="UP000315783">
    <property type="component" value="Unassembled WGS sequence"/>
</dbReference>
<evidence type="ECO:0000256" key="1">
    <source>
        <dbReference type="SAM" id="MobiDB-lite"/>
    </source>
</evidence>
<dbReference type="STRING" id="43265.A0A545VWN1"/>
<accession>A0A545VWN1</accession>
<evidence type="ECO:0000313" key="3">
    <source>
        <dbReference type="Proteomes" id="UP000315783"/>
    </source>
</evidence>
<organism evidence="2 3">
    <name type="scientific">Cordyceps javanica</name>
    <dbReference type="NCBI Taxonomy" id="43265"/>
    <lineage>
        <taxon>Eukaryota</taxon>
        <taxon>Fungi</taxon>
        <taxon>Dikarya</taxon>
        <taxon>Ascomycota</taxon>
        <taxon>Pezizomycotina</taxon>
        <taxon>Sordariomycetes</taxon>
        <taxon>Hypocreomycetidae</taxon>
        <taxon>Hypocreales</taxon>
        <taxon>Cordycipitaceae</taxon>
        <taxon>Cordyceps</taxon>
    </lineage>
</organism>
<feature type="region of interest" description="Disordered" evidence="1">
    <location>
        <begin position="328"/>
        <end position="347"/>
    </location>
</feature>
<dbReference type="OrthoDB" id="4870641at2759"/>
<dbReference type="EMBL" id="SPUK01000010">
    <property type="protein sequence ID" value="TQV94256.1"/>
    <property type="molecule type" value="Genomic_DNA"/>
</dbReference>
<name>A0A545VWN1_9HYPO</name>
<evidence type="ECO:0000313" key="2">
    <source>
        <dbReference type="EMBL" id="TQV94256.1"/>
    </source>
</evidence>
<reference evidence="2 3" key="1">
    <citation type="journal article" date="2019" name="Appl. Microbiol. Biotechnol.">
        <title>Genome sequence of Isaria javanica and comparative genome analysis insights into family S53 peptidase evolution in fungal entomopathogens.</title>
        <authorList>
            <person name="Lin R."/>
            <person name="Zhang X."/>
            <person name="Xin B."/>
            <person name="Zou M."/>
            <person name="Gao Y."/>
            <person name="Qin F."/>
            <person name="Hu Q."/>
            <person name="Xie B."/>
            <person name="Cheng X."/>
        </authorList>
    </citation>
    <scope>NUCLEOTIDE SEQUENCE [LARGE SCALE GENOMIC DNA]</scope>
    <source>
        <strain evidence="2 3">IJ1G</strain>
    </source>
</reference>
<sequence>MAHDVEAGSSAIRDHVALNSGAASVPRSFHHADLIISSDDSDQDANADKLPIMAQVAVTDDVPPVPSVESCTSLYSCGLELPTAQTKLLSPGQSKQPQRDFQAPKTAASREVIYIDSTDESERDDVDACTPIRRLTLHESSFDMPTSKAPATSVERVCSPKKTHATLFVRPQNASVETESSEDNIPLALLRERRLRNKRMRSCDEATDFALLNRPMTRLRQSVTARSQRRDFDSDAFDAMIYGQSRNKPPPGVSIPRPTKAMYVAPHDTRVFVSANPAIHGPVVRSDSWWKDKAKEIQKRPKRKQWFGKVTQRMRWLYQKQMVEEVKRHDARTRSSAAARQTRPEPQPAAYRRIMDFGDVPENQLPPDLLSNRAWVKGCAWFRKMREEDAAMRREVEHSTQRAWQYYQTVLNNSD</sequence>
<protein>
    <submittedName>
        <fullName evidence="2">Uncharacterized protein</fullName>
    </submittedName>
</protein>
<gene>
    <name evidence="2" type="ORF">IF1G_07135</name>
</gene>
<comment type="caution">
    <text evidence="2">The sequence shown here is derived from an EMBL/GenBank/DDBJ whole genome shotgun (WGS) entry which is preliminary data.</text>
</comment>
<proteinExistence type="predicted"/>
<keyword evidence="3" id="KW-1185">Reference proteome</keyword>
<dbReference type="AlphaFoldDB" id="A0A545VWN1"/>